<dbReference type="SUPFAM" id="SSF48452">
    <property type="entry name" value="TPR-like"/>
    <property type="match status" value="1"/>
</dbReference>
<evidence type="ECO:0000313" key="11">
    <source>
        <dbReference type="Proteomes" id="UP000273143"/>
    </source>
</evidence>
<keyword evidence="6 8" id="KW-0862">Zinc</keyword>
<reference evidence="11" key="1">
    <citation type="submission" date="2018-06" db="EMBL/GenBank/DDBJ databases">
        <title>Complete genome of Pseudomonas insecticola strain QZS01.</title>
        <authorList>
            <person name="Wang J."/>
            <person name="Su Q."/>
        </authorList>
    </citation>
    <scope>NUCLEOTIDE SEQUENCE [LARGE SCALE GENOMIC DNA]</scope>
    <source>
        <strain evidence="11">QZS01</strain>
    </source>
</reference>
<sequence>MTSLGKALLLSLGVITALPVLAYDDLPTLGDSSSSIVSPQEEYQLGRAWLSLLRSQVPRINDPLSKEFIEIKVNRLAQSSRLQDRRLEFILIRDAELNAFAAPGGIIGVNGGLFLSAPNEAEFMGVLAHELAHLSQRHFARGIAAQQQLQVPMMTALLVGIVAAAAGSPDAGMATILGSQAAAYQNMMSFSRANEQEADRVGIETLAKAGYSAQAMPDLFEILMKKYRFQQIPPEFLITHPLTESRIADTRNRAEGYPKNGVRNTLEYSLVRARIQSFFEETPGSSVRLFRSLLENNPNDEVLQYGLAISLLKNNNLSAATNILKQLLAKSPDNIFYNLAYVDLDFYQGNLADANQRIQKMLLANPNNYPITKAYVDLLMKQKDYQQANRIMERLVRTRPNDPDIWNQAVEVRGKSGDIIGVHQAQAQYLSLTGNFDTALEQLKFARQKAGNSFQQLAMIDQQAKEIRTMQETVKQFLQ</sequence>
<keyword evidence="7 8" id="KW-0482">Metalloprotease</keyword>
<keyword evidence="4 8" id="KW-0574">Periplasm</keyword>
<dbReference type="Gene3D" id="3.30.2010.10">
    <property type="entry name" value="Metalloproteases ('zincins'), catalytic domain"/>
    <property type="match status" value="1"/>
</dbReference>
<dbReference type="Pfam" id="PF14559">
    <property type="entry name" value="TPR_19"/>
    <property type="match status" value="2"/>
</dbReference>
<comment type="cofactor">
    <cofactor evidence="8">
        <name>Zn(2+)</name>
        <dbReference type="ChEBI" id="CHEBI:29105"/>
    </cofactor>
    <text evidence="8">Binds 1 zinc ion per subunit.</text>
</comment>
<feature type="binding site" evidence="8">
    <location>
        <position position="129"/>
    </location>
    <ligand>
        <name>Zn(2+)</name>
        <dbReference type="ChEBI" id="CHEBI:29105"/>
        <note>catalytic</note>
    </ligand>
</feature>
<evidence type="ECO:0000256" key="5">
    <source>
        <dbReference type="ARBA" id="ARBA00022801"/>
    </source>
</evidence>
<feature type="binding site" evidence="8">
    <location>
        <position position="195"/>
    </location>
    <ligand>
        <name>Zn(2+)</name>
        <dbReference type="ChEBI" id="CHEBI:29105"/>
        <note>catalytic</note>
    </ligand>
</feature>
<dbReference type="CDD" id="cd07324">
    <property type="entry name" value="M48C_Oma1-like"/>
    <property type="match status" value="1"/>
</dbReference>
<dbReference type="HAMAP" id="MF_00997">
    <property type="entry name" value="Protease_BepA"/>
    <property type="match status" value="1"/>
</dbReference>
<dbReference type="GO" id="GO:0004222">
    <property type="term" value="F:metalloendopeptidase activity"/>
    <property type="evidence" value="ECO:0007669"/>
    <property type="project" value="InterPro"/>
</dbReference>
<dbReference type="EMBL" id="CP029822">
    <property type="protein sequence ID" value="AZS49839.1"/>
    <property type="molecule type" value="Genomic_DNA"/>
</dbReference>
<keyword evidence="11" id="KW-1185">Reference proteome</keyword>
<organism evidence="10 11">
    <name type="scientific">Entomomonas moraniae</name>
    <dbReference type="NCBI Taxonomy" id="2213226"/>
    <lineage>
        <taxon>Bacteria</taxon>
        <taxon>Pseudomonadati</taxon>
        <taxon>Pseudomonadota</taxon>
        <taxon>Gammaproteobacteria</taxon>
        <taxon>Pseudomonadales</taxon>
        <taxon>Pseudomonadaceae</taxon>
        <taxon>Entomomonas</taxon>
    </lineage>
</organism>
<dbReference type="InterPro" id="IPR030873">
    <property type="entry name" value="Protease_BepA"/>
</dbReference>
<protein>
    <recommendedName>
        <fullName evidence="8">Putative beta-barrel assembly-enhancing protease</fullName>
        <ecNumber evidence="8">3.4.-.-</ecNumber>
    </recommendedName>
</protein>
<feature type="domain" description="Peptidase M48" evidence="9">
    <location>
        <begin position="68"/>
        <end position="253"/>
    </location>
</feature>
<feature type="binding site" evidence="8">
    <location>
        <position position="133"/>
    </location>
    <ligand>
        <name>Zn(2+)</name>
        <dbReference type="ChEBI" id="CHEBI:29105"/>
        <note>catalytic</note>
    </ligand>
</feature>
<comment type="function">
    <text evidence="8">Functions as both a chaperone and a metalloprotease. Maintains the integrity of the outer membrane by promoting either the assembly or the elimination of outer membrane proteins, depending on their folding state.</text>
</comment>
<keyword evidence="1 8" id="KW-0645">Protease</keyword>
<keyword evidence="3 8" id="KW-0732">Signal</keyword>
<dbReference type="GO" id="GO:0016020">
    <property type="term" value="C:membrane"/>
    <property type="evidence" value="ECO:0007669"/>
    <property type="project" value="InterPro"/>
</dbReference>
<dbReference type="InterPro" id="IPR001915">
    <property type="entry name" value="Peptidase_M48"/>
</dbReference>
<evidence type="ECO:0000256" key="8">
    <source>
        <dbReference type="HAMAP-Rule" id="MF_00997"/>
    </source>
</evidence>
<feature type="active site" evidence="8">
    <location>
        <position position="130"/>
    </location>
</feature>
<comment type="similarity">
    <text evidence="8">Belongs to the peptidase M48 family. BepA subfamily.</text>
</comment>
<dbReference type="EC" id="3.4.-.-" evidence="8"/>
<dbReference type="GO" id="GO:0051603">
    <property type="term" value="P:proteolysis involved in protein catabolic process"/>
    <property type="evidence" value="ECO:0007669"/>
    <property type="project" value="TreeGrafter"/>
</dbReference>
<comment type="subcellular location">
    <subcellularLocation>
        <location evidence="8">Periplasm</location>
    </subcellularLocation>
</comment>
<name>A0A3S9XBP1_9GAMM</name>
<dbReference type="Pfam" id="PF01435">
    <property type="entry name" value="Peptidase_M48"/>
    <property type="match status" value="1"/>
</dbReference>
<proteinExistence type="inferred from homology"/>
<dbReference type="GO" id="GO:0008270">
    <property type="term" value="F:zinc ion binding"/>
    <property type="evidence" value="ECO:0007669"/>
    <property type="project" value="UniProtKB-UniRule"/>
</dbReference>
<dbReference type="AlphaFoldDB" id="A0A3S9XBP1"/>
<gene>
    <name evidence="10" type="ORF">DM558_03160</name>
</gene>
<dbReference type="Gene3D" id="1.25.40.10">
    <property type="entry name" value="Tetratricopeptide repeat domain"/>
    <property type="match status" value="1"/>
</dbReference>
<evidence type="ECO:0000256" key="7">
    <source>
        <dbReference type="ARBA" id="ARBA00023049"/>
    </source>
</evidence>
<evidence type="ECO:0000256" key="1">
    <source>
        <dbReference type="ARBA" id="ARBA00022670"/>
    </source>
</evidence>
<keyword evidence="5 8" id="KW-0378">Hydrolase</keyword>
<evidence type="ECO:0000259" key="9">
    <source>
        <dbReference type="Pfam" id="PF01435"/>
    </source>
</evidence>
<dbReference type="PANTHER" id="PTHR22726">
    <property type="entry name" value="METALLOENDOPEPTIDASE OMA1"/>
    <property type="match status" value="1"/>
</dbReference>
<accession>A0A3S9XBP1</accession>
<dbReference type="KEGG" id="emo:DM558_03160"/>
<evidence type="ECO:0000256" key="4">
    <source>
        <dbReference type="ARBA" id="ARBA00022764"/>
    </source>
</evidence>
<dbReference type="Proteomes" id="UP000273143">
    <property type="component" value="Chromosome"/>
</dbReference>
<dbReference type="RefSeq" id="WP_127162014.1">
    <property type="nucleotide sequence ID" value="NZ_CP029822.1"/>
</dbReference>
<feature type="active site" description="Proton donor" evidence="8">
    <location>
        <position position="199"/>
    </location>
</feature>
<dbReference type="PANTHER" id="PTHR22726:SF1">
    <property type="entry name" value="METALLOENDOPEPTIDASE OMA1, MITOCHONDRIAL"/>
    <property type="match status" value="1"/>
</dbReference>
<evidence type="ECO:0000313" key="10">
    <source>
        <dbReference type="EMBL" id="AZS49839.1"/>
    </source>
</evidence>
<dbReference type="GO" id="GO:0042597">
    <property type="term" value="C:periplasmic space"/>
    <property type="evidence" value="ECO:0007669"/>
    <property type="project" value="UniProtKB-SubCell"/>
</dbReference>
<keyword evidence="2 8" id="KW-0479">Metal-binding</keyword>
<evidence type="ECO:0000256" key="2">
    <source>
        <dbReference type="ARBA" id="ARBA00022723"/>
    </source>
</evidence>
<evidence type="ECO:0000256" key="3">
    <source>
        <dbReference type="ARBA" id="ARBA00022729"/>
    </source>
</evidence>
<dbReference type="InterPro" id="IPR051156">
    <property type="entry name" value="Mito/Outer_Membr_Metalloprot"/>
</dbReference>
<dbReference type="InterPro" id="IPR011990">
    <property type="entry name" value="TPR-like_helical_dom_sf"/>
</dbReference>
<evidence type="ECO:0000256" key="6">
    <source>
        <dbReference type="ARBA" id="ARBA00022833"/>
    </source>
</evidence>